<dbReference type="Proteomes" id="UP000325577">
    <property type="component" value="Linkage Group LG6"/>
</dbReference>
<evidence type="ECO:0000256" key="1">
    <source>
        <dbReference type="SAM" id="MobiDB-lite"/>
    </source>
</evidence>
<dbReference type="InterPro" id="IPR049172">
    <property type="entry name" value="DUF6857_pln"/>
</dbReference>
<dbReference type="InterPro" id="IPR048297">
    <property type="entry name" value="DUF936_dom_pln"/>
</dbReference>
<evidence type="ECO:0000259" key="3">
    <source>
        <dbReference type="Pfam" id="PF21647"/>
    </source>
</evidence>
<name>A0A5J4ZP81_9ASTE</name>
<protein>
    <submittedName>
        <fullName evidence="4">Uncharacterized protein</fullName>
    </submittedName>
</protein>
<dbReference type="EMBL" id="CM018049">
    <property type="protein sequence ID" value="KAA8520310.1"/>
    <property type="molecule type" value="Genomic_DNA"/>
</dbReference>
<accession>A0A5J4ZP81</accession>
<reference evidence="4 5" key="1">
    <citation type="submission" date="2019-09" db="EMBL/GenBank/DDBJ databases">
        <title>A chromosome-level genome assembly of the Chinese tupelo Nyssa sinensis.</title>
        <authorList>
            <person name="Yang X."/>
            <person name="Kang M."/>
            <person name="Yang Y."/>
            <person name="Xiong H."/>
            <person name="Wang M."/>
            <person name="Zhang Z."/>
            <person name="Wang Z."/>
            <person name="Wu H."/>
            <person name="Ma T."/>
            <person name="Liu J."/>
            <person name="Xi Z."/>
        </authorList>
    </citation>
    <scope>NUCLEOTIDE SEQUENCE [LARGE SCALE GENOMIC DNA]</scope>
    <source>
        <strain evidence="4">J267</strain>
        <tissue evidence="4">Leaf</tissue>
    </source>
</reference>
<evidence type="ECO:0000259" key="2">
    <source>
        <dbReference type="Pfam" id="PF06075"/>
    </source>
</evidence>
<organism evidence="4 5">
    <name type="scientific">Nyssa sinensis</name>
    <dbReference type="NCBI Taxonomy" id="561372"/>
    <lineage>
        <taxon>Eukaryota</taxon>
        <taxon>Viridiplantae</taxon>
        <taxon>Streptophyta</taxon>
        <taxon>Embryophyta</taxon>
        <taxon>Tracheophyta</taxon>
        <taxon>Spermatophyta</taxon>
        <taxon>Magnoliopsida</taxon>
        <taxon>eudicotyledons</taxon>
        <taxon>Gunneridae</taxon>
        <taxon>Pentapetalae</taxon>
        <taxon>asterids</taxon>
        <taxon>Cornales</taxon>
        <taxon>Nyssaceae</taxon>
        <taxon>Nyssa</taxon>
    </lineage>
</organism>
<dbReference type="OrthoDB" id="1888344at2759"/>
<sequence length="529" mass="58844">MASLTPGVLSKLLQNFIHVTRLDSGSPVPVLRGVKPLPRRRPCVGNPQDLISSDSLSIRTRVEFSTAKKGLKSAKRDGVKRVEAKVKRLACEDSKSRRLSLGNGKVEGLELRRLSLESSRKGWDQSPLTKNGLRPIPRFKSQATSSSLNCSVLPGKKASPEKDLALKHPSLSILPFKNRNNIESQKLISKPLRKDSQLSLDDTTPNHLIKVPLSFKTWSDRKISWDLLPPPIQDLGKETMSHRNVAFFAAVHALEEASATERVIQCMSMFAELCELSQKDSEGPLVEQFLNLYQNMQKATAVIDALCSSRCLEAESNTYSSSQCSLAEACKNFTNKNALSWLQAAVETDLSKFCLFTKEDKRNLLNDEKCYHVVLENTSKKIESENHTPQNKQSPRNHHSFVSNSSAKGFSSHSRQHLSSTKKTNVERKEWTEGNGLKVAASLAGKLLLVSRAWFLNYLEESLNKGFGVRRGEEGSEVSGLLGQLKRVNQWLDDPVGDGSGIDKRIEGLRKKLYGFLLEHVDSAAVVSR</sequence>
<dbReference type="InterPro" id="IPR010341">
    <property type="entry name" value="DUF936_pln"/>
</dbReference>
<evidence type="ECO:0000313" key="4">
    <source>
        <dbReference type="EMBL" id="KAA8520310.1"/>
    </source>
</evidence>
<dbReference type="Pfam" id="PF21647">
    <property type="entry name" value="DUF6857"/>
    <property type="match status" value="1"/>
</dbReference>
<feature type="region of interest" description="Disordered" evidence="1">
    <location>
        <begin position="381"/>
        <end position="429"/>
    </location>
</feature>
<dbReference type="AlphaFoldDB" id="A0A5J4ZP81"/>
<keyword evidence="5" id="KW-1185">Reference proteome</keyword>
<dbReference type="PANTHER" id="PTHR31928">
    <property type="entry name" value="EXPRESSED PROTEIN"/>
    <property type="match status" value="1"/>
</dbReference>
<dbReference type="PANTHER" id="PTHR31928:SF7">
    <property type="entry name" value="FACTOR 1-DELTA, PUTATIVE (DUF936)-RELATED"/>
    <property type="match status" value="1"/>
</dbReference>
<proteinExistence type="predicted"/>
<feature type="domain" description="DUF936" evidence="2">
    <location>
        <begin position="13"/>
        <end position="51"/>
    </location>
</feature>
<feature type="domain" description="DUF6857" evidence="3">
    <location>
        <begin position="215"/>
        <end position="526"/>
    </location>
</feature>
<dbReference type="Pfam" id="PF06075">
    <property type="entry name" value="DUF936"/>
    <property type="match status" value="1"/>
</dbReference>
<evidence type="ECO:0000313" key="5">
    <source>
        <dbReference type="Proteomes" id="UP000325577"/>
    </source>
</evidence>
<feature type="compositionally biased region" description="Polar residues" evidence="1">
    <location>
        <begin position="387"/>
        <end position="423"/>
    </location>
</feature>
<gene>
    <name evidence="4" type="ORF">F0562_014566</name>
</gene>